<evidence type="ECO:0000256" key="3">
    <source>
        <dbReference type="SAM" id="SignalP"/>
    </source>
</evidence>
<dbReference type="STRING" id="86259.A0A4Z1PFY0"/>
<proteinExistence type="inferred from homology"/>
<dbReference type="SUPFAM" id="SSF52266">
    <property type="entry name" value="SGNH hydrolase"/>
    <property type="match status" value="1"/>
</dbReference>
<gene>
    <name evidence="4" type="ORF">E6O75_ATG02596</name>
</gene>
<dbReference type="OrthoDB" id="2141316at2759"/>
<dbReference type="InterPro" id="IPR001087">
    <property type="entry name" value="GDSL"/>
</dbReference>
<reference evidence="4 5" key="1">
    <citation type="submission" date="2019-04" db="EMBL/GenBank/DDBJ databases">
        <title>High contiguity whole genome sequence and gene annotation resource for two Venturia nashicola isolates.</title>
        <authorList>
            <person name="Prokchorchik M."/>
            <person name="Won K."/>
            <person name="Lee Y."/>
            <person name="Choi E.D."/>
            <person name="Segonzac C."/>
            <person name="Sohn K.H."/>
        </authorList>
    </citation>
    <scope>NUCLEOTIDE SEQUENCE [LARGE SCALE GENOMIC DNA]</scope>
    <source>
        <strain evidence="4 5">PRI2</strain>
    </source>
</reference>
<organism evidence="4 5">
    <name type="scientific">Venturia nashicola</name>
    <dbReference type="NCBI Taxonomy" id="86259"/>
    <lineage>
        <taxon>Eukaryota</taxon>
        <taxon>Fungi</taxon>
        <taxon>Dikarya</taxon>
        <taxon>Ascomycota</taxon>
        <taxon>Pezizomycotina</taxon>
        <taxon>Dothideomycetes</taxon>
        <taxon>Pleosporomycetidae</taxon>
        <taxon>Venturiales</taxon>
        <taxon>Venturiaceae</taxon>
        <taxon>Venturia</taxon>
    </lineage>
</organism>
<evidence type="ECO:0000256" key="1">
    <source>
        <dbReference type="ARBA" id="ARBA00008668"/>
    </source>
</evidence>
<protein>
    <submittedName>
        <fullName evidence="4">Rhamnogalacturonan acetylesterase RgaE</fullName>
    </submittedName>
</protein>
<keyword evidence="2" id="KW-0378">Hydrolase</keyword>
<evidence type="ECO:0000313" key="4">
    <source>
        <dbReference type="EMBL" id="TID24231.1"/>
    </source>
</evidence>
<dbReference type="PANTHER" id="PTHR43695">
    <property type="entry name" value="PUTATIVE (AFU_ORTHOLOGUE AFUA_2G17250)-RELATED"/>
    <property type="match status" value="1"/>
</dbReference>
<dbReference type="GO" id="GO:0016788">
    <property type="term" value="F:hydrolase activity, acting on ester bonds"/>
    <property type="evidence" value="ECO:0007669"/>
    <property type="project" value="InterPro"/>
</dbReference>
<feature type="signal peptide" evidence="3">
    <location>
        <begin position="1"/>
        <end position="25"/>
    </location>
</feature>
<evidence type="ECO:0000256" key="2">
    <source>
        <dbReference type="ARBA" id="ARBA00022801"/>
    </source>
</evidence>
<comment type="similarity">
    <text evidence="1">Belongs to the 'GDSL' lipolytic enzyme family.</text>
</comment>
<name>A0A4Z1PFY0_9PEZI</name>
<feature type="chain" id="PRO_5021310764" evidence="3">
    <location>
        <begin position="26"/>
        <end position="264"/>
    </location>
</feature>
<dbReference type="InterPro" id="IPR037459">
    <property type="entry name" value="RhgT-like"/>
</dbReference>
<comment type="caution">
    <text evidence="4">The sequence shown here is derived from an EMBL/GenBank/DDBJ whole genome shotgun (WGS) entry which is preliminary data.</text>
</comment>
<sequence length="264" mass="28502">MVNPFSSSPALLAWLLLSCSPTAFSVKIYLCGDSTMAKSPSSWMQGWGEELPPLVNTTVVNKAMGGRSARSFAAERRFKDVAELLRPGDITVLEFGHNDGGSLKTDNGRSACPGSGPEICHSTLNGKPVTVKTFPAYLIEAGRLFASKGAKVVFSSMTPNNIFEGGKTDPEYHPSRFADFANKSSIAVGHNSTFVDHGLYTAMAYIRLGADTVNGFFPRDHTHTNEEGAKVVAQAFIQAVWCSDDPILMPYIIPQDPDGPCFYP</sequence>
<accession>A0A4Z1PFY0</accession>
<dbReference type="InterPro" id="IPR036514">
    <property type="entry name" value="SGNH_hydro_sf"/>
</dbReference>
<dbReference type="AlphaFoldDB" id="A0A4Z1PFY0"/>
<evidence type="ECO:0000313" key="5">
    <source>
        <dbReference type="Proteomes" id="UP000298493"/>
    </source>
</evidence>
<dbReference type="EMBL" id="SNSC02000005">
    <property type="protein sequence ID" value="TID24231.1"/>
    <property type="molecule type" value="Genomic_DNA"/>
</dbReference>
<dbReference type="Gene3D" id="3.40.50.1110">
    <property type="entry name" value="SGNH hydrolase"/>
    <property type="match status" value="1"/>
</dbReference>
<dbReference type="Pfam" id="PF00657">
    <property type="entry name" value="Lipase_GDSL"/>
    <property type="match status" value="1"/>
</dbReference>
<keyword evidence="5" id="KW-1185">Reference proteome</keyword>
<keyword evidence="3" id="KW-0732">Signal</keyword>
<dbReference type="Proteomes" id="UP000298493">
    <property type="component" value="Unassembled WGS sequence"/>
</dbReference>
<dbReference type="PANTHER" id="PTHR43695:SF1">
    <property type="entry name" value="RHAMNOGALACTURONAN ACETYLESTERASE"/>
    <property type="match status" value="1"/>
</dbReference>